<comment type="function">
    <text evidence="7">With S5 and S12 plays an important role in translational accuracy.</text>
</comment>
<dbReference type="Pfam" id="PF01479">
    <property type="entry name" value="S4"/>
    <property type="match status" value="1"/>
</dbReference>
<dbReference type="GO" id="GO:0003735">
    <property type="term" value="F:structural constituent of ribosome"/>
    <property type="evidence" value="ECO:0007669"/>
    <property type="project" value="InterPro"/>
</dbReference>
<keyword evidence="2 7" id="KW-0699">rRNA-binding</keyword>
<keyword evidence="5 7" id="KW-0687">Ribonucleoprotein</keyword>
<dbReference type="GO" id="GO:0015935">
    <property type="term" value="C:small ribosomal subunit"/>
    <property type="evidence" value="ECO:0007669"/>
    <property type="project" value="InterPro"/>
</dbReference>
<dbReference type="Proteomes" id="UP000179023">
    <property type="component" value="Unassembled WGS sequence"/>
</dbReference>
<proteinExistence type="inferred from homology"/>
<dbReference type="InterPro" id="IPR002942">
    <property type="entry name" value="S4_RNA-bd"/>
</dbReference>
<dbReference type="STRING" id="1802270.A3C07_02315"/>
<evidence type="ECO:0000313" key="11">
    <source>
        <dbReference type="Proteomes" id="UP000179023"/>
    </source>
</evidence>
<evidence type="ECO:0000256" key="4">
    <source>
        <dbReference type="ARBA" id="ARBA00022980"/>
    </source>
</evidence>
<dbReference type="Gene3D" id="1.10.1050.10">
    <property type="entry name" value="Ribosomal Protein S4 Delta 41, Chain A, domain 1"/>
    <property type="match status" value="1"/>
</dbReference>
<accession>A0A1G2KNM5</accession>
<dbReference type="SMART" id="SM00363">
    <property type="entry name" value="S4"/>
    <property type="match status" value="1"/>
</dbReference>
<dbReference type="NCBIfam" id="TIGR01017">
    <property type="entry name" value="rpsD_bact"/>
    <property type="match status" value="1"/>
</dbReference>
<comment type="caution">
    <text evidence="10">The sequence shown here is derived from an EMBL/GenBank/DDBJ whole genome shotgun (WGS) entry which is preliminary data.</text>
</comment>
<dbReference type="PANTHER" id="PTHR11831:SF4">
    <property type="entry name" value="SMALL RIBOSOMAL SUBUNIT PROTEIN US4M"/>
    <property type="match status" value="1"/>
</dbReference>
<gene>
    <name evidence="7" type="primary">rpsD</name>
    <name evidence="10" type="ORF">A3C07_02315</name>
</gene>
<comment type="similarity">
    <text evidence="1 7">Belongs to the universal ribosomal protein uS4 family.</text>
</comment>
<keyword evidence="3 7" id="KW-0694">RNA-binding</keyword>
<feature type="domain" description="RNA-binding S4" evidence="8">
    <location>
        <begin position="99"/>
        <end position="170"/>
    </location>
</feature>
<dbReference type="InterPro" id="IPR005709">
    <property type="entry name" value="Ribosomal_uS4_bac-type"/>
</dbReference>
<evidence type="ECO:0000256" key="2">
    <source>
        <dbReference type="ARBA" id="ARBA00022730"/>
    </source>
</evidence>
<name>A0A1G2KNM5_9BACT</name>
<dbReference type="InterPro" id="IPR036986">
    <property type="entry name" value="S4_RNA-bd_sf"/>
</dbReference>
<dbReference type="Pfam" id="PF00163">
    <property type="entry name" value="Ribosomal_S4"/>
    <property type="match status" value="1"/>
</dbReference>
<evidence type="ECO:0000256" key="7">
    <source>
        <dbReference type="HAMAP-Rule" id="MF_01306"/>
    </source>
</evidence>
<dbReference type="PROSITE" id="PS50889">
    <property type="entry name" value="S4"/>
    <property type="match status" value="1"/>
</dbReference>
<dbReference type="GO" id="GO:0042274">
    <property type="term" value="P:ribosomal small subunit biogenesis"/>
    <property type="evidence" value="ECO:0007669"/>
    <property type="project" value="TreeGrafter"/>
</dbReference>
<dbReference type="SMART" id="SM01390">
    <property type="entry name" value="Ribosomal_S4"/>
    <property type="match status" value="1"/>
</dbReference>
<evidence type="ECO:0000256" key="6">
    <source>
        <dbReference type="ARBA" id="ARBA00035254"/>
    </source>
</evidence>
<evidence type="ECO:0000259" key="9">
    <source>
        <dbReference type="SMART" id="SM01390"/>
    </source>
</evidence>
<organism evidence="10 11">
    <name type="scientific">Candidatus Sungbacteria bacterium RIFCSPHIGHO2_02_FULL_47_11</name>
    <dbReference type="NCBI Taxonomy" id="1802270"/>
    <lineage>
        <taxon>Bacteria</taxon>
        <taxon>Candidatus Sungiibacteriota</taxon>
    </lineage>
</organism>
<evidence type="ECO:0000256" key="1">
    <source>
        <dbReference type="ARBA" id="ARBA00007465"/>
    </source>
</evidence>
<reference evidence="10 11" key="1">
    <citation type="journal article" date="2016" name="Nat. Commun.">
        <title>Thousands of microbial genomes shed light on interconnected biogeochemical processes in an aquifer system.</title>
        <authorList>
            <person name="Anantharaman K."/>
            <person name="Brown C.T."/>
            <person name="Hug L.A."/>
            <person name="Sharon I."/>
            <person name="Castelle C.J."/>
            <person name="Probst A.J."/>
            <person name="Thomas B.C."/>
            <person name="Singh A."/>
            <person name="Wilkins M.J."/>
            <person name="Karaoz U."/>
            <person name="Brodie E.L."/>
            <person name="Williams K.H."/>
            <person name="Hubbard S.S."/>
            <person name="Banfield J.F."/>
        </authorList>
    </citation>
    <scope>NUCLEOTIDE SEQUENCE [LARGE SCALE GENOMIC DNA]</scope>
</reference>
<evidence type="ECO:0000313" key="10">
    <source>
        <dbReference type="EMBL" id="OHA00884.1"/>
    </source>
</evidence>
<dbReference type="CDD" id="cd00165">
    <property type="entry name" value="S4"/>
    <property type="match status" value="1"/>
</dbReference>
<dbReference type="InterPro" id="IPR001912">
    <property type="entry name" value="Ribosomal_uS4_N"/>
</dbReference>
<dbReference type="AlphaFoldDB" id="A0A1G2KNM5"/>
<evidence type="ECO:0000259" key="8">
    <source>
        <dbReference type="SMART" id="SM00363"/>
    </source>
</evidence>
<dbReference type="NCBIfam" id="NF003717">
    <property type="entry name" value="PRK05327.1"/>
    <property type="match status" value="1"/>
</dbReference>
<dbReference type="SUPFAM" id="SSF55174">
    <property type="entry name" value="Alpha-L RNA-binding motif"/>
    <property type="match status" value="1"/>
</dbReference>
<protein>
    <recommendedName>
        <fullName evidence="6 7">Small ribosomal subunit protein uS4</fullName>
    </recommendedName>
</protein>
<dbReference type="EMBL" id="MHQI01000004">
    <property type="protein sequence ID" value="OHA00884.1"/>
    <property type="molecule type" value="Genomic_DNA"/>
</dbReference>
<dbReference type="InterPro" id="IPR022801">
    <property type="entry name" value="Ribosomal_uS4"/>
</dbReference>
<comment type="function">
    <text evidence="7">One of the primary rRNA binding proteins, it binds directly to 16S rRNA where it nucleates assembly of the body of the 30S subunit.</text>
</comment>
<dbReference type="Gene3D" id="3.10.290.10">
    <property type="entry name" value="RNA-binding S4 domain"/>
    <property type="match status" value="1"/>
</dbReference>
<dbReference type="GO" id="GO:0006412">
    <property type="term" value="P:translation"/>
    <property type="evidence" value="ECO:0007669"/>
    <property type="project" value="UniProtKB-UniRule"/>
</dbReference>
<evidence type="ECO:0000256" key="3">
    <source>
        <dbReference type="ARBA" id="ARBA00022884"/>
    </source>
</evidence>
<evidence type="ECO:0000256" key="5">
    <source>
        <dbReference type="ARBA" id="ARBA00023274"/>
    </source>
</evidence>
<dbReference type="HAMAP" id="MF_01306_B">
    <property type="entry name" value="Ribosomal_uS4_B"/>
    <property type="match status" value="1"/>
</dbReference>
<dbReference type="FunFam" id="3.10.290.10:FF:000001">
    <property type="entry name" value="30S ribosomal protein S4"/>
    <property type="match status" value="1"/>
</dbReference>
<sequence length="209" mass="23784">MARILEKVERRLGEKLFLKGSRCVGPKCAAVRRAYPPGLHGKKSGRRRRAGSEFGQLLREKQKLRFLYGLDDRKIKRYSREAAFGRGVFTENLLALLERRLDNVIFRLGFAESRRIARQAVSHGHTTVNEKTITIPSYQVRSGDRVAIKEASLSSGHFADLEARLKKYEPPRWISLDKNKKIGTIAAMPGLNDTAVNVDITKVKEFYSR</sequence>
<dbReference type="PANTHER" id="PTHR11831">
    <property type="entry name" value="30S 40S RIBOSOMAL PROTEIN"/>
    <property type="match status" value="1"/>
</dbReference>
<keyword evidence="4 7" id="KW-0689">Ribosomal protein</keyword>
<dbReference type="GO" id="GO:0019843">
    <property type="term" value="F:rRNA binding"/>
    <property type="evidence" value="ECO:0007669"/>
    <property type="project" value="UniProtKB-UniRule"/>
</dbReference>
<comment type="subunit">
    <text evidence="7">Part of the 30S ribosomal subunit. Contacts protein S5. The interaction surface between S4 and S5 is involved in control of translational fidelity.</text>
</comment>
<feature type="domain" description="Small ribosomal subunit protein uS4 N-terminal" evidence="9">
    <location>
        <begin position="3"/>
        <end position="98"/>
    </location>
</feature>